<dbReference type="InterPro" id="IPR025659">
    <property type="entry name" value="Tubby-like_C"/>
</dbReference>
<name>A0A3A8Q7Q0_9BACT</name>
<keyword evidence="2" id="KW-1185">Reference proteome</keyword>
<dbReference type="SUPFAM" id="SSF54518">
    <property type="entry name" value="Tubby C-terminal domain-like"/>
    <property type="match status" value="1"/>
</dbReference>
<dbReference type="Proteomes" id="UP000267003">
    <property type="component" value="Unassembled WGS sequence"/>
</dbReference>
<dbReference type="PANTHER" id="PTHR23248">
    <property type="entry name" value="PHOSPHOLIPID SCRAMBLASE-RELATED"/>
    <property type="match status" value="1"/>
</dbReference>
<gene>
    <name evidence="1" type="ORF">D7W81_21280</name>
</gene>
<dbReference type="Pfam" id="PF03803">
    <property type="entry name" value="Scramblase"/>
    <property type="match status" value="1"/>
</dbReference>
<sequence length="212" mass="24489">MPVESQALTLLRDEHALRVRQVKEWGEILTGFEGRNRYEVVGDDGRPLFFAGEVGSGLGLFLLRGFLKAKRPFTMELKSERGETLLRLRRPWRFWLSRMEVEDGEGRHLGAIQQRFRFFTRAYDVLGPRDEELAHLSGPFFRPWTFNVEQQGREVGTIAKRWSGFGKEMFTDADNFGVRFDGLHDPHVRTLVVAATFLIDFVHFENRGGENG</sequence>
<dbReference type="GO" id="GO:0005886">
    <property type="term" value="C:plasma membrane"/>
    <property type="evidence" value="ECO:0007669"/>
    <property type="project" value="TreeGrafter"/>
</dbReference>
<reference evidence="2" key="1">
    <citation type="submission" date="2018-09" db="EMBL/GenBank/DDBJ databases">
        <authorList>
            <person name="Livingstone P.G."/>
            <person name="Whitworth D.E."/>
        </authorList>
    </citation>
    <scope>NUCLEOTIDE SEQUENCE [LARGE SCALE GENOMIC DNA]</scope>
    <source>
        <strain evidence="2">AB050A</strain>
    </source>
</reference>
<comment type="caution">
    <text evidence="1">The sequence shown here is derived from an EMBL/GenBank/DDBJ whole genome shotgun (WGS) entry which is preliminary data.</text>
</comment>
<proteinExistence type="predicted"/>
<dbReference type="OrthoDB" id="652307at2"/>
<dbReference type="AlphaFoldDB" id="A0A3A8Q7Q0"/>
<evidence type="ECO:0000313" key="2">
    <source>
        <dbReference type="Proteomes" id="UP000267003"/>
    </source>
</evidence>
<accession>A0A3A8Q7Q0</accession>
<dbReference type="PANTHER" id="PTHR23248:SF9">
    <property type="entry name" value="PHOSPHOLIPID SCRAMBLASE"/>
    <property type="match status" value="1"/>
</dbReference>
<dbReference type="EMBL" id="RAWK01000125">
    <property type="protein sequence ID" value="RKH63000.1"/>
    <property type="molecule type" value="Genomic_DNA"/>
</dbReference>
<dbReference type="RefSeq" id="WP_120557225.1">
    <property type="nucleotide sequence ID" value="NZ_RAWK01000125.1"/>
</dbReference>
<organism evidence="1 2">
    <name type="scientific">Corallococcus aberystwythensis</name>
    <dbReference type="NCBI Taxonomy" id="2316722"/>
    <lineage>
        <taxon>Bacteria</taxon>
        <taxon>Pseudomonadati</taxon>
        <taxon>Myxococcota</taxon>
        <taxon>Myxococcia</taxon>
        <taxon>Myxococcales</taxon>
        <taxon>Cystobacterineae</taxon>
        <taxon>Myxococcaceae</taxon>
        <taxon>Corallococcus</taxon>
    </lineage>
</organism>
<dbReference type="InterPro" id="IPR005552">
    <property type="entry name" value="Scramblase"/>
</dbReference>
<evidence type="ECO:0000313" key="1">
    <source>
        <dbReference type="EMBL" id="RKH63000.1"/>
    </source>
</evidence>
<dbReference type="GO" id="GO:0017128">
    <property type="term" value="F:phospholipid scramblase activity"/>
    <property type="evidence" value="ECO:0007669"/>
    <property type="project" value="InterPro"/>
</dbReference>
<protein>
    <submittedName>
        <fullName evidence="1">Scramblase</fullName>
    </submittedName>
</protein>